<organism evidence="3 4">
    <name type="scientific">Allonocardiopsis opalescens</name>
    <dbReference type="NCBI Taxonomy" id="1144618"/>
    <lineage>
        <taxon>Bacteria</taxon>
        <taxon>Bacillati</taxon>
        <taxon>Actinomycetota</taxon>
        <taxon>Actinomycetes</taxon>
        <taxon>Streptosporangiales</taxon>
        <taxon>Allonocardiopsis</taxon>
    </lineage>
</organism>
<dbReference type="PANTHER" id="PTHR43762:SF1">
    <property type="entry name" value="D-ARABINONO-1,4-LACTONE OXIDASE"/>
    <property type="match status" value="1"/>
</dbReference>
<dbReference type="InterPro" id="IPR016171">
    <property type="entry name" value="Vanillyl_alc_oxidase_C-sub2"/>
</dbReference>
<dbReference type="AlphaFoldDB" id="A0A2T0QCB8"/>
<dbReference type="RefSeq" id="WP_106237564.1">
    <property type="nucleotide sequence ID" value="NZ_PVZC01000001.1"/>
</dbReference>
<dbReference type="PANTHER" id="PTHR43762">
    <property type="entry name" value="L-GULONOLACTONE OXIDASE"/>
    <property type="match status" value="1"/>
</dbReference>
<evidence type="ECO:0000259" key="2">
    <source>
        <dbReference type="PROSITE" id="PS51387"/>
    </source>
</evidence>
<dbReference type="InterPro" id="IPR006094">
    <property type="entry name" value="Oxid_FAD_bind_N"/>
</dbReference>
<keyword evidence="1" id="KW-0560">Oxidoreductase</keyword>
<dbReference type="GO" id="GO:0080049">
    <property type="term" value="F:L-gulono-1,4-lactone dehydrogenase activity"/>
    <property type="evidence" value="ECO:0007669"/>
    <property type="project" value="TreeGrafter"/>
</dbReference>
<dbReference type="Gene3D" id="3.30.465.10">
    <property type="match status" value="1"/>
</dbReference>
<feature type="domain" description="FAD-binding PCMH-type" evidence="2">
    <location>
        <begin position="19"/>
        <end position="188"/>
    </location>
</feature>
<dbReference type="InterPro" id="IPR016169">
    <property type="entry name" value="FAD-bd_PCMH_sub2"/>
</dbReference>
<comment type="caution">
    <text evidence="3">The sequence shown here is derived from an EMBL/GenBank/DDBJ whole genome shotgun (WGS) entry which is preliminary data.</text>
</comment>
<dbReference type="InterPro" id="IPR016166">
    <property type="entry name" value="FAD-bd_PCMH"/>
</dbReference>
<dbReference type="OrthoDB" id="143770at2"/>
<sequence length="462" mass="49715">MREDAGAGRRVLLSGWGRTAPTAARLARPRDLAELAELVARAPERGVIARGLGRSYGDAAQCAGGLVLDCADLDPGFRVDAAAGTVTASAGTSLDTLLRELVPRGWFPPVVPGTRHVTVGGAIAADIHGKNHHADSSFGAHLRSYTVVTGTGEVRTLRPGDGAPFWAGVGGMGLTGVITEAVVALRPVETAWMRVDTDRTPDLDATLDLMARTDGDYHHTVAWVDLLAAGARTGRSVVTRGHHAVRDDLPVRARRDPLRFAPRVLGAAPGWAPPGLLNRWTVRAFNTAWYARAPQRRRDEITPASGFFHPLDAVRGWNRLYGPRGLVQYQFAVPFGAEPVLRRVVERLSAARAASFLAVLKRFGPGTPGPLSFPQPGWTLALDLPAELSGLPVLLDTFDRWVADAGGRVYLAKDSRMHPELPARMYPRLDEWRAVRAEVDPAGVFRSDLARRLDLVGGGGSR</sequence>
<dbReference type="InterPro" id="IPR010031">
    <property type="entry name" value="FAD_lactone_oxidase-like"/>
</dbReference>
<evidence type="ECO:0000256" key="1">
    <source>
        <dbReference type="ARBA" id="ARBA00023002"/>
    </source>
</evidence>
<dbReference type="GO" id="GO:0016020">
    <property type="term" value="C:membrane"/>
    <property type="evidence" value="ECO:0007669"/>
    <property type="project" value="InterPro"/>
</dbReference>
<evidence type="ECO:0000313" key="4">
    <source>
        <dbReference type="Proteomes" id="UP000237846"/>
    </source>
</evidence>
<evidence type="ECO:0000313" key="3">
    <source>
        <dbReference type="EMBL" id="PRY01596.1"/>
    </source>
</evidence>
<dbReference type="Pfam" id="PF01565">
    <property type="entry name" value="FAD_binding_4"/>
    <property type="match status" value="1"/>
</dbReference>
<dbReference type="Proteomes" id="UP000237846">
    <property type="component" value="Unassembled WGS sequence"/>
</dbReference>
<dbReference type="Pfam" id="PF04030">
    <property type="entry name" value="ALO"/>
    <property type="match status" value="1"/>
</dbReference>
<dbReference type="PROSITE" id="PS51387">
    <property type="entry name" value="FAD_PCMH"/>
    <property type="match status" value="1"/>
</dbReference>
<accession>A0A2T0QCB8</accession>
<protein>
    <submittedName>
        <fullName evidence="3">Decaprenylphospho-beta-D-ribofuranose 2-oxidase</fullName>
    </submittedName>
</protein>
<gene>
    <name evidence="3" type="ORF">CLV72_101179</name>
</gene>
<dbReference type="GO" id="GO:0003885">
    <property type="term" value="F:D-arabinono-1,4-lactone oxidase activity"/>
    <property type="evidence" value="ECO:0007669"/>
    <property type="project" value="InterPro"/>
</dbReference>
<dbReference type="InterPro" id="IPR007173">
    <property type="entry name" value="ALO_C"/>
</dbReference>
<dbReference type="SUPFAM" id="SSF56176">
    <property type="entry name" value="FAD-binding/transporter-associated domain-like"/>
    <property type="match status" value="1"/>
</dbReference>
<dbReference type="Gene3D" id="1.10.45.10">
    <property type="entry name" value="Vanillyl-alcohol Oxidase, Chain A, domain 4"/>
    <property type="match status" value="1"/>
</dbReference>
<proteinExistence type="predicted"/>
<dbReference type="InterPro" id="IPR036318">
    <property type="entry name" value="FAD-bd_PCMH-like_sf"/>
</dbReference>
<dbReference type="EMBL" id="PVZC01000001">
    <property type="protein sequence ID" value="PRY01596.1"/>
    <property type="molecule type" value="Genomic_DNA"/>
</dbReference>
<reference evidence="3 4" key="1">
    <citation type="submission" date="2018-03" db="EMBL/GenBank/DDBJ databases">
        <title>Genomic Encyclopedia of Archaeal and Bacterial Type Strains, Phase II (KMG-II): from individual species to whole genera.</title>
        <authorList>
            <person name="Goeker M."/>
        </authorList>
    </citation>
    <scope>NUCLEOTIDE SEQUENCE [LARGE SCALE GENOMIC DNA]</scope>
    <source>
        <strain evidence="3 4">DSM 45601</strain>
    </source>
</reference>
<keyword evidence="4" id="KW-1185">Reference proteome</keyword>
<name>A0A2T0QCB8_9ACTN</name>
<dbReference type="GO" id="GO:0071949">
    <property type="term" value="F:FAD binding"/>
    <property type="evidence" value="ECO:0007669"/>
    <property type="project" value="InterPro"/>
</dbReference>